<keyword evidence="1" id="KW-1133">Transmembrane helix</keyword>
<accession>A0A238VTY0</accession>
<feature type="transmembrane region" description="Helical" evidence="1">
    <location>
        <begin position="14"/>
        <end position="32"/>
    </location>
</feature>
<feature type="transmembrane region" description="Helical" evidence="1">
    <location>
        <begin position="85"/>
        <end position="104"/>
    </location>
</feature>
<protein>
    <recommendedName>
        <fullName evidence="4">ABC transporter permease</fullName>
    </recommendedName>
</protein>
<evidence type="ECO:0000256" key="1">
    <source>
        <dbReference type="SAM" id="Phobius"/>
    </source>
</evidence>
<name>A0A238VTY0_9FLAO</name>
<dbReference type="EMBL" id="FZNX01000001">
    <property type="protein sequence ID" value="SNR37790.1"/>
    <property type="molecule type" value="Genomic_DNA"/>
</dbReference>
<dbReference type="Proteomes" id="UP000198412">
    <property type="component" value="Unassembled WGS sequence"/>
</dbReference>
<sequence length="105" mass="12239">MRIFISLLIFYKKLIIPSFLMALLSGFAYKYVTISNTDSNEISLFSFGAAAGTYFISSLVFQFFLYEIKNSNEYYFYFNLGLNKYILWISNLIFSLIITILILTL</sequence>
<evidence type="ECO:0008006" key="4">
    <source>
        <dbReference type="Google" id="ProtNLM"/>
    </source>
</evidence>
<feature type="transmembrane region" description="Helical" evidence="1">
    <location>
        <begin position="44"/>
        <end position="65"/>
    </location>
</feature>
<keyword evidence="3" id="KW-1185">Reference proteome</keyword>
<keyword evidence="1" id="KW-0812">Transmembrane</keyword>
<proteinExistence type="predicted"/>
<dbReference type="AlphaFoldDB" id="A0A238VTY0"/>
<evidence type="ECO:0000313" key="2">
    <source>
        <dbReference type="EMBL" id="SNR37790.1"/>
    </source>
</evidence>
<reference evidence="3" key="1">
    <citation type="submission" date="2017-06" db="EMBL/GenBank/DDBJ databases">
        <authorList>
            <person name="Varghese N."/>
            <person name="Submissions S."/>
        </authorList>
    </citation>
    <scope>NUCLEOTIDE SEQUENCE [LARGE SCALE GENOMIC DNA]</scope>
    <source>
        <strain evidence="3">DSM 27993</strain>
    </source>
</reference>
<gene>
    <name evidence="2" type="ORF">SAMN04488111_1039</name>
</gene>
<keyword evidence="1" id="KW-0472">Membrane</keyword>
<organism evidence="2 3">
    <name type="scientific">Lutibacter flavus</name>
    <dbReference type="NCBI Taxonomy" id="691689"/>
    <lineage>
        <taxon>Bacteria</taxon>
        <taxon>Pseudomonadati</taxon>
        <taxon>Bacteroidota</taxon>
        <taxon>Flavobacteriia</taxon>
        <taxon>Flavobacteriales</taxon>
        <taxon>Flavobacteriaceae</taxon>
        <taxon>Lutibacter</taxon>
    </lineage>
</organism>
<evidence type="ECO:0000313" key="3">
    <source>
        <dbReference type="Proteomes" id="UP000198412"/>
    </source>
</evidence>